<sequence length="294" mass="32494">MFVGGLGRSGTTLLERLLGELPGVVALGEVTHLWERGLLAGEPCGCRTAFRDCPFWSEVGKRAFGGWDRFDLRRHLALKRRVERTRRIPALAAGPGTGDVAAYAVPYLRLYHAAREVSGCPVVVDSSKHAALAYCLRRAPGLRVLHMVRDPRGVAHSWAKRVARPEGDYMTRWTAARSALNWTTQNLAFEALARTRVPRTLIRYEDLLAAPRDTLAGLAALLGVPADLGFCGDDHAFLTTAHTASGNPMRFVTGRVGLAPDDEWRLWLPARERKVVTALTLPLLIRYGYRPEHA</sequence>
<dbReference type="EMBL" id="QZEY01000003">
    <property type="protein sequence ID" value="RJL33284.1"/>
    <property type="molecule type" value="Genomic_DNA"/>
</dbReference>
<proteinExistence type="predicted"/>
<evidence type="ECO:0000313" key="2">
    <source>
        <dbReference type="Proteomes" id="UP000265768"/>
    </source>
</evidence>
<dbReference type="Proteomes" id="UP000265768">
    <property type="component" value="Unassembled WGS sequence"/>
</dbReference>
<dbReference type="InterPro" id="IPR027417">
    <property type="entry name" value="P-loop_NTPase"/>
</dbReference>
<organism evidence="1 2">
    <name type="scientific">Bailinhaonella thermotolerans</name>
    <dbReference type="NCBI Taxonomy" id="1070861"/>
    <lineage>
        <taxon>Bacteria</taxon>
        <taxon>Bacillati</taxon>
        <taxon>Actinomycetota</taxon>
        <taxon>Actinomycetes</taxon>
        <taxon>Streptosporangiales</taxon>
        <taxon>Streptosporangiaceae</taxon>
        <taxon>Bailinhaonella</taxon>
    </lineage>
</organism>
<keyword evidence="2" id="KW-1185">Reference proteome</keyword>
<dbReference type="Pfam" id="PF13469">
    <property type="entry name" value="Sulfotransfer_3"/>
    <property type="match status" value="1"/>
</dbReference>
<dbReference type="OrthoDB" id="663914at2"/>
<dbReference type="Gene3D" id="3.40.50.300">
    <property type="entry name" value="P-loop containing nucleotide triphosphate hydrolases"/>
    <property type="match status" value="1"/>
</dbReference>
<keyword evidence="1" id="KW-0808">Transferase</keyword>
<accession>A0A3A4B702</accession>
<evidence type="ECO:0000313" key="1">
    <source>
        <dbReference type="EMBL" id="RJL33284.1"/>
    </source>
</evidence>
<gene>
    <name evidence="1" type="ORF">D5H75_10745</name>
</gene>
<dbReference type="SUPFAM" id="SSF52540">
    <property type="entry name" value="P-loop containing nucleoside triphosphate hydrolases"/>
    <property type="match status" value="1"/>
</dbReference>
<dbReference type="AlphaFoldDB" id="A0A3A4B702"/>
<dbReference type="GO" id="GO:0016740">
    <property type="term" value="F:transferase activity"/>
    <property type="evidence" value="ECO:0007669"/>
    <property type="project" value="UniProtKB-KW"/>
</dbReference>
<comment type="caution">
    <text evidence="1">The sequence shown here is derived from an EMBL/GenBank/DDBJ whole genome shotgun (WGS) entry which is preliminary data.</text>
</comment>
<protein>
    <submittedName>
        <fullName evidence="1">Sulfotransferase</fullName>
    </submittedName>
</protein>
<name>A0A3A4B702_9ACTN</name>
<reference evidence="1 2" key="1">
    <citation type="submission" date="2018-09" db="EMBL/GenBank/DDBJ databases">
        <title>YIM 75507 draft genome.</title>
        <authorList>
            <person name="Tang S."/>
            <person name="Feng Y."/>
        </authorList>
    </citation>
    <scope>NUCLEOTIDE SEQUENCE [LARGE SCALE GENOMIC DNA]</scope>
    <source>
        <strain evidence="1 2">YIM 75507</strain>
    </source>
</reference>